<dbReference type="Proteomes" id="UP000683557">
    <property type="component" value="Chromosome"/>
</dbReference>
<evidence type="ECO:0000256" key="1">
    <source>
        <dbReference type="SAM" id="MobiDB-lite"/>
    </source>
</evidence>
<sequence>MNRQKLALFLLLIVLVGAIVYAVVRTPRQQQVATLKNQPGAKATVLRKQPGAPQKAATATGGALHLDLLRREQPGSSGFRRNIFSPIFRDEEKLSSLKLPPPPPPPKKLPPLPSALPVAPPPEPPPPPPPPTQEQLDDAELGKFVFIGFLKKGTEKTVFLSKGGEIFLAKKGGQVGPRFQVSNVTDDAITIKSLQSDRQLVIPLVENRALSIRRPSLSHSPSPRP</sequence>
<gene>
    <name evidence="2" type="ORF">KP004_13620</name>
</gene>
<name>A0ABX8J4L0_9BACT</name>
<dbReference type="RefSeq" id="WP_216799068.1">
    <property type="nucleotide sequence ID" value="NZ_CP076723.1"/>
</dbReference>
<dbReference type="EMBL" id="CP076723">
    <property type="protein sequence ID" value="QWV92252.1"/>
    <property type="molecule type" value="Genomic_DNA"/>
</dbReference>
<accession>A0ABX8J4L0</accession>
<keyword evidence="3" id="KW-1185">Reference proteome</keyword>
<protein>
    <submittedName>
        <fullName evidence="2">Type II secretion system protein PulP</fullName>
    </submittedName>
</protein>
<reference evidence="2 3" key="1">
    <citation type="submission" date="2021-06" db="EMBL/GenBank/DDBJ databases">
        <title>Gemonas diversity in paddy soil.</title>
        <authorList>
            <person name="Liu G."/>
        </authorList>
    </citation>
    <scope>NUCLEOTIDE SEQUENCE [LARGE SCALE GENOMIC DNA]</scope>
    <source>
        <strain evidence="2 3">RG10</strain>
    </source>
</reference>
<evidence type="ECO:0000313" key="3">
    <source>
        <dbReference type="Proteomes" id="UP000683557"/>
    </source>
</evidence>
<proteinExistence type="predicted"/>
<feature type="region of interest" description="Disordered" evidence="1">
    <location>
        <begin position="94"/>
        <end position="136"/>
    </location>
</feature>
<organism evidence="2 3">
    <name type="scientific">Geomonas oryzisoli</name>
    <dbReference type="NCBI Taxonomy" id="2847992"/>
    <lineage>
        <taxon>Bacteria</taxon>
        <taxon>Pseudomonadati</taxon>
        <taxon>Thermodesulfobacteriota</taxon>
        <taxon>Desulfuromonadia</taxon>
        <taxon>Geobacterales</taxon>
        <taxon>Geobacteraceae</taxon>
        <taxon>Geomonas</taxon>
    </lineage>
</organism>
<feature type="compositionally biased region" description="Pro residues" evidence="1">
    <location>
        <begin position="99"/>
        <end position="132"/>
    </location>
</feature>
<evidence type="ECO:0000313" key="2">
    <source>
        <dbReference type="EMBL" id="QWV92252.1"/>
    </source>
</evidence>